<dbReference type="SUPFAM" id="SSF103481">
    <property type="entry name" value="Multidrug resistance efflux transporter EmrE"/>
    <property type="match status" value="2"/>
</dbReference>
<reference evidence="3" key="1">
    <citation type="submission" date="2017-02" db="EMBL/GenBank/DDBJ databases">
        <authorList>
            <person name="Regsiter A."/>
            <person name="William W."/>
        </authorList>
    </citation>
    <scope>NUCLEOTIDE SEQUENCE</scope>
    <source>
        <strain evidence="3">BdmA 4</strain>
    </source>
</reference>
<accession>A0A3P3XML5</accession>
<keyword evidence="1" id="KW-1133">Transmembrane helix</keyword>
<keyword evidence="1" id="KW-0812">Transmembrane</keyword>
<feature type="transmembrane region" description="Helical" evidence="1">
    <location>
        <begin position="253"/>
        <end position="272"/>
    </location>
</feature>
<feature type="transmembrane region" description="Helical" evidence="1">
    <location>
        <begin position="228"/>
        <end position="247"/>
    </location>
</feature>
<dbReference type="AlphaFoldDB" id="A0A3P3XML5"/>
<dbReference type="Gene3D" id="1.10.3730.20">
    <property type="match status" value="1"/>
</dbReference>
<gene>
    <name evidence="3" type="ORF">SPIRO4BDMA_40044</name>
</gene>
<feature type="transmembrane region" description="Helical" evidence="1">
    <location>
        <begin position="194"/>
        <end position="216"/>
    </location>
</feature>
<feature type="transmembrane region" description="Helical" evidence="1">
    <location>
        <begin position="6"/>
        <end position="23"/>
    </location>
</feature>
<feature type="transmembrane region" description="Helical" evidence="1">
    <location>
        <begin position="65"/>
        <end position="87"/>
    </location>
</feature>
<dbReference type="EMBL" id="FWDO01000004">
    <property type="protein sequence ID" value="SLM17475.1"/>
    <property type="molecule type" value="Genomic_DNA"/>
</dbReference>
<evidence type="ECO:0000259" key="2">
    <source>
        <dbReference type="Pfam" id="PF00892"/>
    </source>
</evidence>
<name>A0A3P3XML5_9SPIR</name>
<feature type="transmembrane region" description="Helical" evidence="1">
    <location>
        <begin position="162"/>
        <end position="182"/>
    </location>
</feature>
<dbReference type="PANTHER" id="PTHR22911">
    <property type="entry name" value="ACYL-MALONYL CONDENSING ENZYME-RELATED"/>
    <property type="match status" value="1"/>
</dbReference>
<feature type="transmembrane region" description="Helical" evidence="1">
    <location>
        <begin position="30"/>
        <end position="53"/>
    </location>
</feature>
<feature type="transmembrane region" description="Helical" evidence="1">
    <location>
        <begin position="279"/>
        <end position="298"/>
    </location>
</feature>
<proteinExistence type="predicted"/>
<keyword evidence="1" id="KW-0472">Membrane</keyword>
<sequence length="299" mass="32301">MEKLALLAAFGTAVFWSFSAIFFENASKKVGALAVNFWKVVFAFFFLAISGTIVRGVPFPYDAPLRTWIFLSLSGIVGFVISDFFLFNAYVMIGSRITVIFQSLTPVFTALFAYIFIAERMQPHRLIGMAVTVIGILIVVLTRSRQNRKNNEGRLSVKGLGYAFLSALFQAGGMVLTKAGLGDYSPISGTQIRALVAIIGFGINALLIGQGTHVFFKVPKIREAFTSTLKGSVFGPFLGVVLSLFSLQNTQVGATSTLMALTPVVIIVPSVLILKQKIYLMEIVGAAIAVGGAALFFLL</sequence>
<feature type="transmembrane region" description="Helical" evidence="1">
    <location>
        <begin position="123"/>
        <end position="141"/>
    </location>
</feature>
<feature type="domain" description="EamA" evidence="2">
    <location>
        <begin position="4"/>
        <end position="140"/>
    </location>
</feature>
<feature type="transmembrane region" description="Helical" evidence="1">
    <location>
        <begin position="99"/>
        <end position="117"/>
    </location>
</feature>
<dbReference type="GO" id="GO:0016020">
    <property type="term" value="C:membrane"/>
    <property type="evidence" value="ECO:0007669"/>
    <property type="project" value="InterPro"/>
</dbReference>
<evidence type="ECO:0000313" key="3">
    <source>
        <dbReference type="EMBL" id="SLM17475.1"/>
    </source>
</evidence>
<dbReference type="PANTHER" id="PTHR22911:SF137">
    <property type="entry name" value="SOLUTE CARRIER FAMILY 35 MEMBER G2-RELATED"/>
    <property type="match status" value="1"/>
</dbReference>
<dbReference type="Pfam" id="PF00892">
    <property type="entry name" value="EamA"/>
    <property type="match status" value="2"/>
</dbReference>
<feature type="domain" description="EamA" evidence="2">
    <location>
        <begin position="158"/>
        <end position="297"/>
    </location>
</feature>
<evidence type="ECO:0000256" key="1">
    <source>
        <dbReference type="SAM" id="Phobius"/>
    </source>
</evidence>
<protein>
    <recommendedName>
        <fullName evidence="2">EamA domain-containing protein</fullName>
    </recommendedName>
</protein>
<dbReference type="InterPro" id="IPR037185">
    <property type="entry name" value="EmrE-like"/>
</dbReference>
<dbReference type="InterPro" id="IPR000620">
    <property type="entry name" value="EamA_dom"/>
</dbReference>
<organism evidence="3">
    <name type="scientific">uncultured spirochete</name>
    <dbReference type="NCBI Taxonomy" id="156406"/>
    <lineage>
        <taxon>Bacteria</taxon>
        <taxon>Pseudomonadati</taxon>
        <taxon>Spirochaetota</taxon>
        <taxon>Spirochaetia</taxon>
        <taxon>Spirochaetales</taxon>
        <taxon>environmental samples</taxon>
    </lineage>
</organism>